<comment type="catalytic activity">
    <reaction evidence="1 5">
        <text>[protein]-peptidylproline (omega=180) = [protein]-peptidylproline (omega=0)</text>
        <dbReference type="Rhea" id="RHEA:16237"/>
        <dbReference type="Rhea" id="RHEA-COMP:10747"/>
        <dbReference type="Rhea" id="RHEA-COMP:10748"/>
        <dbReference type="ChEBI" id="CHEBI:83833"/>
        <dbReference type="ChEBI" id="CHEBI:83834"/>
        <dbReference type="EC" id="5.2.1.8"/>
    </reaction>
</comment>
<dbReference type="PROSITE" id="PS51257">
    <property type="entry name" value="PROKAR_LIPOPROTEIN"/>
    <property type="match status" value="1"/>
</dbReference>
<organism evidence="8 9">
    <name type="scientific">Flavobacterium caeni</name>
    <dbReference type="NCBI Taxonomy" id="490189"/>
    <lineage>
        <taxon>Bacteria</taxon>
        <taxon>Pseudomonadati</taxon>
        <taxon>Bacteroidota</taxon>
        <taxon>Flavobacteriia</taxon>
        <taxon>Flavobacteriales</taxon>
        <taxon>Flavobacteriaceae</taxon>
        <taxon>Flavobacterium</taxon>
    </lineage>
</organism>
<dbReference type="Gene3D" id="2.40.100.10">
    <property type="entry name" value="Cyclophilin-like"/>
    <property type="match status" value="1"/>
</dbReference>
<dbReference type="InterPro" id="IPR002130">
    <property type="entry name" value="Cyclophilin-type_PPIase_dom"/>
</dbReference>
<dbReference type="PRINTS" id="PR00153">
    <property type="entry name" value="CSAPPISMRASE"/>
</dbReference>
<evidence type="ECO:0000313" key="8">
    <source>
        <dbReference type="EMBL" id="SCY88503.1"/>
    </source>
</evidence>
<dbReference type="AlphaFoldDB" id="A0A1G5JJE4"/>
<feature type="domain" description="PPIase cyclophilin-type" evidence="7">
    <location>
        <begin position="37"/>
        <end position="170"/>
    </location>
</feature>
<dbReference type="OrthoDB" id="9807797at2"/>
<evidence type="ECO:0000256" key="3">
    <source>
        <dbReference type="ARBA" id="ARBA00023110"/>
    </source>
</evidence>
<keyword evidence="9" id="KW-1185">Reference proteome</keyword>
<feature type="domain" description="PPIase FKBP-type" evidence="6">
    <location>
        <begin position="265"/>
        <end position="371"/>
    </location>
</feature>
<keyword evidence="3 5" id="KW-0697">Rotamase</keyword>
<evidence type="ECO:0000256" key="1">
    <source>
        <dbReference type="ARBA" id="ARBA00000971"/>
    </source>
</evidence>
<accession>A0A1G5JJE4</accession>
<dbReference type="EC" id="5.2.1.8" evidence="2 5"/>
<evidence type="ECO:0000313" key="9">
    <source>
        <dbReference type="Proteomes" id="UP000199354"/>
    </source>
</evidence>
<dbReference type="STRING" id="490189.SAMN02927903_02750"/>
<dbReference type="InterPro" id="IPR001179">
    <property type="entry name" value="PPIase_FKBP_dom"/>
</dbReference>
<evidence type="ECO:0000259" key="7">
    <source>
        <dbReference type="PROSITE" id="PS50072"/>
    </source>
</evidence>
<dbReference type="Pfam" id="PF00160">
    <property type="entry name" value="Pro_isomerase"/>
    <property type="match status" value="1"/>
</dbReference>
<gene>
    <name evidence="8" type="ORF">SAMN02927903_02750</name>
</gene>
<dbReference type="SUPFAM" id="SSF50891">
    <property type="entry name" value="Cyclophilin-like"/>
    <property type="match status" value="1"/>
</dbReference>
<dbReference type="RefSeq" id="WP_091145233.1">
    <property type="nucleotide sequence ID" value="NZ_FMVF01000014.1"/>
</dbReference>
<name>A0A1G5JJE4_9FLAO</name>
<dbReference type="PANTHER" id="PTHR45625:SF4">
    <property type="entry name" value="PEPTIDYLPROLYL ISOMERASE DOMAIN AND WD REPEAT-CONTAINING PROTEIN 1"/>
    <property type="match status" value="1"/>
</dbReference>
<dbReference type="CDD" id="cd00317">
    <property type="entry name" value="cyclophilin"/>
    <property type="match status" value="1"/>
</dbReference>
<dbReference type="SUPFAM" id="SSF54534">
    <property type="entry name" value="FKBP-like"/>
    <property type="match status" value="1"/>
</dbReference>
<dbReference type="InterPro" id="IPR029000">
    <property type="entry name" value="Cyclophilin-like_dom_sf"/>
</dbReference>
<evidence type="ECO:0000256" key="2">
    <source>
        <dbReference type="ARBA" id="ARBA00013194"/>
    </source>
</evidence>
<dbReference type="Gene3D" id="3.10.50.40">
    <property type="match status" value="1"/>
</dbReference>
<dbReference type="PANTHER" id="PTHR45625">
    <property type="entry name" value="PEPTIDYL-PROLYL CIS-TRANS ISOMERASE-RELATED"/>
    <property type="match status" value="1"/>
</dbReference>
<dbReference type="PROSITE" id="PS50072">
    <property type="entry name" value="CSA_PPIASE_2"/>
    <property type="match status" value="1"/>
</dbReference>
<dbReference type="Proteomes" id="UP000199354">
    <property type="component" value="Unassembled WGS sequence"/>
</dbReference>
<keyword evidence="4 5" id="KW-0413">Isomerase</keyword>
<evidence type="ECO:0000256" key="5">
    <source>
        <dbReference type="PROSITE-ProRule" id="PRU00277"/>
    </source>
</evidence>
<sequence>MIRRIGLLLTLVLLSACQNEHHNLADGLYADIETSKGNITVELEFEKTPITVANFVSLAEGKNAFVSPQYKGKPLYDGLKFHRVEPNFVIQGGDPLGDGTGDAGYRFRDEIVEGLQFDKGGLLAMANSGPGTNGTQFFITHVPTPFLNGRHTIFGHVADEASMDVVNQIEPGDEIVSVKIIRKGEAAKKFNAAKVFSDFFKQEAEIQKKQAAIEAEAKRAHEAKYKAVKDAKVAEWAEIKKTAKTTRSGLKYVMLAKGNGKPNKGDVLQLNYSGWLENGHLVDSNVAAVAEKFGKYNERDAQYGKYRSIEFPAGRKDGMIPGFIEGIEALQYGGKILVFIPSNLAFGPQGAGGEVPPNANMIFEIELVSTK</sequence>
<dbReference type="InterPro" id="IPR044666">
    <property type="entry name" value="Cyclophilin_A-like"/>
</dbReference>
<evidence type="ECO:0000256" key="4">
    <source>
        <dbReference type="ARBA" id="ARBA00023235"/>
    </source>
</evidence>
<dbReference type="InterPro" id="IPR046357">
    <property type="entry name" value="PPIase_dom_sf"/>
</dbReference>
<dbReference type="GO" id="GO:0003755">
    <property type="term" value="F:peptidyl-prolyl cis-trans isomerase activity"/>
    <property type="evidence" value="ECO:0007669"/>
    <property type="project" value="UniProtKB-KW"/>
</dbReference>
<reference evidence="8 9" key="1">
    <citation type="submission" date="2016-10" db="EMBL/GenBank/DDBJ databases">
        <authorList>
            <person name="de Groot N.N."/>
        </authorList>
    </citation>
    <scope>NUCLEOTIDE SEQUENCE [LARGE SCALE GENOMIC DNA]</scope>
    <source>
        <strain evidence="8 9">CGMCC 1.7031</strain>
    </source>
</reference>
<dbReference type="EMBL" id="FMVF01000014">
    <property type="protein sequence ID" value="SCY88503.1"/>
    <property type="molecule type" value="Genomic_DNA"/>
</dbReference>
<dbReference type="Pfam" id="PF00254">
    <property type="entry name" value="FKBP_C"/>
    <property type="match status" value="1"/>
</dbReference>
<dbReference type="PROSITE" id="PS50059">
    <property type="entry name" value="FKBP_PPIASE"/>
    <property type="match status" value="1"/>
</dbReference>
<evidence type="ECO:0000259" key="6">
    <source>
        <dbReference type="PROSITE" id="PS50059"/>
    </source>
</evidence>
<protein>
    <recommendedName>
        <fullName evidence="2 5">peptidylprolyl isomerase</fullName>
        <ecNumber evidence="2 5">5.2.1.8</ecNumber>
    </recommendedName>
</protein>
<proteinExistence type="predicted"/>